<dbReference type="RefSeq" id="WP_120073749.1">
    <property type="nucleotide sequence ID" value="NZ_CP126113.1"/>
</dbReference>
<dbReference type="OrthoDB" id="5625686at2"/>
<sequence length="102" mass="11777">MPLPLLFYIRLQNSFVSTIIKLTCQKLILVVKALKNRGKKCPICGNDNNCCCSLDKKLGICWCSQESFPKGIFHKVPREHLYQTCICKDCLDKFKQSNSWFT</sequence>
<evidence type="ECO:0000313" key="2">
    <source>
        <dbReference type="Proteomes" id="UP000273811"/>
    </source>
</evidence>
<dbReference type="AlphaFoldDB" id="A0A443IQG0"/>
<gene>
    <name evidence="1" type="ORF">D4N35_011630</name>
</gene>
<reference evidence="1" key="1">
    <citation type="submission" date="2018-12" db="EMBL/GenBank/DDBJ databases">
        <authorList>
            <person name="Sun L."/>
            <person name="Chen Z."/>
        </authorList>
    </citation>
    <scope>NUCLEOTIDE SEQUENCE [LARGE SCALE GENOMIC DNA]</scope>
    <source>
        <strain evidence="1">DSM 16012</strain>
    </source>
</reference>
<comment type="caution">
    <text evidence="1">The sequence shown here is derived from an EMBL/GenBank/DDBJ whole genome shotgun (WGS) entry which is preliminary data.</text>
</comment>
<dbReference type="EMBL" id="QYTU02000025">
    <property type="protein sequence ID" value="RWR08420.1"/>
    <property type="molecule type" value="Genomic_DNA"/>
</dbReference>
<keyword evidence="2" id="KW-1185">Reference proteome</keyword>
<protein>
    <recommendedName>
        <fullName evidence="3">Cysteine-rich CWC</fullName>
    </recommendedName>
</protein>
<organism evidence="1 2">
    <name type="scientific">Siminovitchia fortis</name>
    <dbReference type="NCBI Taxonomy" id="254758"/>
    <lineage>
        <taxon>Bacteria</taxon>
        <taxon>Bacillati</taxon>
        <taxon>Bacillota</taxon>
        <taxon>Bacilli</taxon>
        <taxon>Bacillales</taxon>
        <taxon>Bacillaceae</taxon>
        <taxon>Siminovitchia</taxon>
    </lineage>
</organism>
<dbReference type="InterPro" id="IPR032720">
    <property type="entry name" value="Cys_rich_CWC"/>
</dbReference>
<name>A0A443IQG0_9BACI</name>
<dbReference type="Proteomes" id="UP000273811">
    <property type="component" value="Unassembled WGS sequence"/>
</dbReference>
<dbReference type="Pfam" id="PF14375">
    <property type="entry name" value="Cys_rich_CWC"/>
    <property type="match status" value="1"/>
</dbReference>
<proteinExistence type="predicted"/>
<accession>A0A443IQG0</accession>
<evidence type="ECO:0000313" key="1">
    <source>
        <dbReference type="EMBL" id="RWR08420.1"/>
    </source>
</evidence>
<evidence type="ECO:0008006" key="3">
    <source>
        <dbReference type="Google" id="ProtNLM"/>
    </source>
</evidence>